<dbReference type="SUPFAM" id="SSF52058">
    <property type="entry name" value="L domain-like"/>
    <property type="match status" value="1"/>
</dbReference>
<keyword evidence="8 12" id="KW-1133">Transmembrane helix</keyword>
<evidence type="ECO:0000256" key="10">
    <source>
        <dbReference type="ARBA" id="ARBA00023170"/>
    </source>
</evidence>
<dbReference type="PANTHER" id="PTHR48063">
    <property type="entry name" value="LRR RECEPTOR-LIKE KINASE"/>
    <property type="match status" value="1"/>
</dbReference>
<dbReference type="InterPro" id="IPR013210">
    <property type="entry name" value="LRR_N_plant-typ"/>
</dbReference>
<dbReference type="FunFam" id="3.80.10.10:FF:000095">
    <property type="entry name" value="LRR receptor-like serine/threonine-protein kinase GSO1"/>
    <property type="match status" value="2"/>
</dbReference>
<keyword evidence="6" id="KW-0732">Signal</keyword>
<keyword evidence="10 14" id="KW-0675">Receptor</keyword>
<dbReference type="Proteomes" id="UP000002051">
    <property type="component" value="Chromosome 3"/>
</dbReference>
<dbReference type="InterPro" id="IPR003591">
    <property type="entry name" value="Leu-rich_rpt_typical-subtyp"/>
</dbReference>
<keyword evidence="14" id="KW-0808">Transferase</keyword>
<keyword evidence="7" id="KW-0677">Repeat</keyword>
<evidence type="ECO:0000256" key="5">
    <source>
        <dbReference type="ARBA" id="ARBA00022692"/>
    </source>
</evidence>
<protein>
    <submittedName>
        <fullName evidence="14">LRR receptor-like kinase</fullName>
    </submittedName>
</protein>
<name>A0A072UWI0_MEDTR</name>
<keyword evidence="9 12" id="KW-0472">Membrane</keyword>
<accession>A0A072UWI0</accession>
<dbReference type="SUPFAM" id="SSF52047">
    <property type="entry name" value="RNI-like"/>
    <property type="match status" value="2"/>
</dbReference>
<evidence type="ECO:0000313" key="14">
    <source>
        <dbReference type="EMBL" id="KEH33781.1"/>
    </source>
</evidence>
<feature type="transmembrane region" description="Helical" evidence="12">
    <location>
        <begin position="832"/>
        <end position="854"/>
    </location>
</feature>
<feature type="domain" description="Leucine-rich repeat-containing N-terminal plant-type" evidence="13">
    <location>
        <begin position="12"/>
        <end position="50"/>
    </location>
</feature>
<evidence type="ECO:0000256" key="6">
    <source>
        <dbReference type="ARBA" id="ARBA00022729"/>
    </source>
</evidence>
<evidence type="ECO:0000256" key="11">
    <source>
        <dbReference type="ARBA" id="ARBA00023180"/>
    </source>
</evidence>
<sequence length="886" mass="100360">MCTNHTLVQCNEKDRETLLTFKHGINDNFGWISTWSIEKDSCVWDGVHCDNITGRVTKLDLSYDQLEGEMNLCILELEFLSYLGLSENHFDVITIPSIQKNITHSSKLVYLDLSYSLVNDMNNLDWLSPLSSIKYLNLGGIDLHKETNWLQIVNSLPSLLKLQLGECNLNNFPSVEYLNLSSLVTLDLFRNNFNFNLPDGFFNLTKDLTYLHLSQSNIYGKIPSSLLNLQKLRHLDLKYNQLQGSIPDGISQLPNIQYLDLSWNMLSGFIPSTLGNLSSLISLSIGSNHFTGGLPNLSPEAEIVDLSYNSFSRSIPHSWKNLSELRVMNLWNNKLSGELPLYISNLKELETMNLGENEFSGNIPVGMSQNLVVVIFRANKFEGIIPQQLFNLSYLFHLDLAHNKLSGSLPHFVYNLTQMDTDHVNEWYATTLDLFTKGQYYVTDVNPHRRTVDLSSNSLSGEVPLELFRLAQLQTLNLYHNNLIGTIPKEIGGMKNVESLDLSNNKFFGEIPQTMARLNFLEVLNLSCNNFNGKIPTGTQLQSFNASNLSYNSFSGSIPHSWKNCKELINLNLWSNKLSGDVPVYLFSMKQLETMNLGANEFSGTIPIKMSQSLTVVILRANQFEGNIPQQLFNLSNLFHLDLAHNKLSGSLPHCVYNMTQIDTDHVDEWHDTIIDLFTKGQDYVSDVNPDRRTIDLSVNHLIGEVTLELFRLVQVQTLNLSHNNLNGTIPREIGGMKNMESLDLSSNKFYGDIPQSMSLLTFLGYLNLSYNNFDGKIPIGTQLQSFNASSYVGNPKLCGAPLNNCTKKEENPKTAMPSTKNEDDDSIKESLYLGMGVGFAVGFWGICRSLFLIRKWRHAYFRFVDRVRDKIYVTLIVKLNGFKRN</sequence>
<organism evidence="14 16">
    <name type="scientific">Medicago truncatula</name>
    <name type="common">Barrel medic</name>
    <name type="synonym">Medicago tribuloides</name>
    <dbReference type="NCBI Taxonomy" id="3880"/>
    <lineage>
        <taxon>Eukaryota</taxon>
        <taxon>Viridiplantae</taxon>
        <taxon>Streptophyta</taxon>
        <taxon>Embryophyta</taxon>
        <taxon>Tracheophyta</taxon>
        <taxon>Spermatophyta</taxon>
        <taxon>Magnoliopsida</taxon>
        <taxon>eudicotyledons</taxon>
        <taxon>Gunneridae</taxon>
        <taxon>Pentapetalae</taxon>
        <taxon>rosids</taxon>
        <taxon>fabids</taxon>
        <taxon>Fabales</taxon>
        <taxon>Fabaceae</taxon>
        <taxon>Papilionoideae</taxon>
        <taxon>50 kb inversion clade</taxon>
        <taxon>NPAAA clade</taxon>
        <taxon>Hologalegina</taxon>
        <taxon>IRL clade</taxon>
        <taxon>Trifolieae</taxon>
        <taxon>Medicago</taxon>
    </lineage>
</organism>
<keyword evidence="14" id="KW-0418">Kinase</keyword>
<dbReference type="GO" id="GO:0016301">
    <property type="term" value="F:kinase activity"/>
    <property type="evidence" value="ECO:0007669"/>
    <property type="project" value="UniProtKB-KW"/>
</dbReference>
<dbReference type="EMBL" id="CM001219">
    <property type="protein sequence ID" value="KEH33781.1"/>
    <property type="molecule type" value="Genomic_DNA"/>
</dbReference>
<evidence type="ECO:0000259" key="13">
    <source>
        <dbReference type="Pfam" id="PF08263"/>
    </source>
</evidence>
<dbReference type="Gene3D" id="3.80.10.10">
    <property type="entry name" value="Ribonuclease Inhibitor"/>
    <property type="match status" value="3"/>
</dbReference>
<dbReference type="Pfam" id="PF08263">
    <property type="entry name" value="LRRNT_2"/>
    <property type="match status" value="1"/>
</dbReference>
<dbReference type="InterPro" id="IPR001611">
    <property type="entry name" value="Leu-rich_rpt"/>
</dbReference>
<comment type="subcellular location">
    <subcellularLocation>
        <location evidence="1">Cell membrane</location>
        <topology evidence="1">Single-pass type I membrane protein</topology>
    </subcellularLocation>
</comment>
<keyword evidence="16" id="KW-1185">Reference proteome</keyword>
<dbReference type="FunFam" id="3.80.10.10:FF:000041">
    <property type="entry name" value="LRR receptor-like serine/threonine-protein kinase ERECTA"/>
    <property type="match status" value="1"/>
</dbReference>
<dbReference type="InterPro" id="IPR032675">
    <property type="entry name" value="LRR_dom_sf"/>
</dbReference>
<evidence type="ECO:0000256" key="2">
    <source>
        <dbReference type="ARBA" id="ARBA00009592"/>
    </source>
</evidence>
<evidence type="ECO:0000256" key="8">
    <source>
        <dbReference type="ARBA" id="ARBA00022989"/>
    </source>
</evidence>
<evidence type="ECO:0000313" key="15">
    <source>
        <dbReference type="EnsemblPlants" id="KEH33781"/>
    </source>
</evidence>
<evidence type="ECO:0000256" key="4">
    <source>
        <dbReference type="ARBA" id="ARBA00022614"/>
    </source>
</evidence>
<reference evidence="14 16" key="2">
    <citation type="journal article" date="2014" name="BMC Genomics">
        <title>An improved genome release (version Mt4.0) for the model legume Medicago truncatula.</title>
        <authorList>
            <person name="Tang H."/>
            <person name="Krishnakumar V."/>
            <person name="Bidwell S."/>
            <person name="Rosen B."/>
            <person name="Chan A."/>
            <person name="Zhou S."/>
            <person name="Gentzbittel L."/>
            <person name="Childs K.L."/>
            <person name="Yandell M."/>
            <person name="Gundlach H."/>
            <person name="Mayer K.F."/>
            <person name="Schwartz D.C."/>
            <person name="Town C.D."/>
        </authorList>
    </citation>
    <scope>GENOME REANNOTATION</scope>
    <source>
        <strain evidence="14">A17</strain>
        <strain evidence="15 16">cv. Jemalong A17</strain>
    </source>
</reference>
<dbReference type="PANTHER" id="PTHR48063:SF52">
    <property type="entry name" value="LRR RECEPTOR-LIKE KINASE FAMILY PROTEIN"/>
    <property type="match status" value="1"/>
</dbReference>
<reference evidence="14 16" key="1">
    <citation type="journal article" date="2011" name="Nature">
        <title>The Medicago genome provides insight into the evolution of rhizobial symbioses.</title>
        <authorList>
            <person name="Young N.D."/>
            <person name="Debelle F."/>
            <person name="Oldroyd G.E."/>
            <person name="Geurts R."/>
            <person name="Cannon S.B."/>
            <person name="Udvardi M.K."/>
            <person name="Benedito V.A."/>
            <person name="Mayer K.F."/>
            <person name="Gouzy J."/>
            <person name="Schoof H."/>
            <person name="Van de Peer Y."/>
            <person name="Proost S."/>
            <person name="Cook D.R."/>
            <person name="Meyers B.C."/>
            <person name="Spannagl M."/>
            <person name="Cheung F."/>
            <person name="De Mita S."/>
            <person name="Krishnakumar V."/>
            <person name="Gundlach H."/>
            <person name="Zhou S."/>
            <person name="Mudge J."/>
            <person name="Bharti A.K."/>
            <person name="Murray J.D."/>
            <person name="Naoumkina M.A."/>
            <person name="Rosen B."/>
            <person name="Silverstein K.A."/>
            <person name="Tang H."/>
            <person name="Rombauts S."/>
            <person name="Zhao P.X."/>
            <person name="Zhou P."/>
            <person name="Barbe V."/>
            <person name="Bardou P."/>
            <person name="Bechner M."/>
            <person name="Bellec A."/>
            <person name="Berger A."/>
            <person name="Berges H."/>
            <person name="Bidwell S."/>
            <person name="Bisseling T."/>
            <person name="Choisne N."/>
            <person name="Couloux A."/>
            <person name="Denny R."/>
            <person name="Deshpande S."/>
            <person name="Dai X."/>
            <person name="Doyle J.J."/>
            <person name="Dudez A.M."/>
            <person name="Farmer A.D."/>
            <person name="Fouteau S."/>
            <person name="Franken C."/>
            <person name="Gibelin C."/>
            <person name="Gish J."/>
            <person name="Goldstein S."/>
            <person name="Gonzalez A.J."/>
            <person name="Green P.J."/>
            <person name="Hallab A."/>
            <person name="Hartog M."/>
            <person name="Hua A."/>
            <person name="Humphray S.J."/>
            <person name="Jeong D.H."/>
            <person name="Jing Y."/>
            <person name="Jocker A."/>
            <person name="Kenton S.M."/>
            <person name="Kim D.J."/>
            <person name="Klee K."/>
            <person name="Lai H."/>
            <person name="Lang C."/>
            <person name="Lin S."/>
            <person name="Macmil S.L."/>
            <person name="Magdelenat G."/>
            <person name="Matthews L."/>
            <person name="McCorrison J."/>
            <person name="Monaghan E.L."/>
            <person name="Mun J.H."/>
            <person name="Najar F.Z."/>
            <person name="Nicholson C."/>
            <person name="Noirot C."/>
            <person name="O'Bleness M."/>
            <person name="Paule C.R."/>
            <person name="Poulain J."/>
            <person name="Prion F."/>
            <person name="Qin B."/>
            <person name="Qu C."/>
            <person name="Retzel E.F."/>
            <person name="Riddle C."/>
            <person name="Sallet E."/>
            <person name="Samain S."/>
            <person name="Samson N."/>
            <person name="Sanders I."/>
            <person name="Saurat O."/>
            <person name="Scarpelli C."/>
            <person name="Schiex T."/>
            <person name="Segurens B."/>
            <person name="Severin A.J."/>
            <person name="Sherrier D.J."/>
            <person name="Shi R."/>
            <person name="Sims S."/>
            <person name="Singer S.R."/>
            <person name="Sinharoy S."/>
            <person name="Sterck L."/>
            <person name="Viollet A."/>
            <person name="Wang B.B."/>
            <person name="Wang K."/>
            <person name="Wang M."/>
            <person name="Wang X."/>
            <person name="Warfsmann J."/>
            <person name="Weissenbach J."/>
            <person name="White D.D."/>
            <person name="White J.D."/>
            <person name="Wiley G.B."/>
            <person name="Wincker P."/>
            <person name="Xing Y."/>
            <person name="Yang L."/>
            <person name="Yao Z."/>
            <person name="Ying F."/>
            <person name="Zhai J."/>
            <person name="Zhou L."/>
            <person name="Zuber A."/>
            <person name="Denarie J."/>
            <person name="Dixon R.A."/>
            <person name="May G.D."/>
            <person name="Schwartz D.C."/>
            <person name="Rogers J."/>
            <person name="Quetier F."/>
            <person name="Town C.D."/>
            <person name="Roe B.A."/>
        </authorList>
    </citation>
    <scope>NUCLEOTIDE SEQUENCE [LARGE SCALE GENOMIC DNA]</scope>
    <source>
        <strain evidence="14">A17</strain>
        <strain evidence="15 16">cv. Jemalong A17</strain>
    </source>
</reference>
<proteinExistence type="inferred from homology"/>
<evidence type="ECO:0000256" key="9">
    <source>
        <dbReference type="ARBA" id="ARBA00023136"/>
    </source>
</evidence>
<evidence type="ECO:0000313" key="16">
    <source>
        <dbReference type="Proteomes" id="UP000002051"/>
    </source>
</evidence>
<evidence type="ECO:0000256" key="1">
    <source>
        <dbReference type="ARBA" id="ARBA00004251"/>
    </source>
</evidence>
<dbReference type="SMART" id="SM00369">
    <property type="entry name" value="LRR_TYP"/>
    <property type="match status" value="10"/>
</dbReference>
<dbReference type="EnsemblPlants" id="KEH33781">
    <property type="protein sequence ID" value="KEH33781"/>
    <property type="gene ID" value="MTR_3g452750"/>
</dbReference>
<keyword evidence="11" id="KW-0325">Glycoprotein</keyword>
<dbReference type="Pfam" id="PF13855">
    <property type="entry name" value="LRR_8"/>
    <property type="match status" value="3"/>
</dbReference>
<evidence type="ECO:0000256" key="7">
    <source>
        <dbReference type="ARBA" id="ARBA00022737"/>
    </source>
</evidence>
<reference evidence="15" key="3">
    <citation type="submission" date="2015-04" db="UniProtKB">
        <authorList>
            <consortium name="EnsemblPlants"/>
        </authorList>
    </citation>
    <scope>IDENTIFICATION</scope>
    <source>
        <strain evidence="15">cv. Jemalong A17</strain>
    </source>
</reference>
<evidence type="ECO:0000256" key="3">
    <source>
        <dbReference type="ARBA" id="ARBA00022475"/>
    </source>
</evidence>
<keyword evidence="5 12" id="KW-0812">Transmembrane</keyword>
<evidence type="ECO:0000256" key="12">
    <source>
        <dbReference type="SAM" id="Phobius"/>
    </source>
</evidence>
<dbReference type="InterPro" id="IPR046956">
    <property type="entry name" value="RLP23-like"/>
</dbReference>
<dbReference type="Pfam" id="PF00560">
    <property type="entry name" value="LRR_1"/>
    <property type="match status" value="4"/>
</dbReference>
<dbReference type="HOGENOM" id="CLU_000288_18_3_1"/>
<dbReference type="GO" id="GO:0005886">
    <property type="term" value="C:plasma membrane"/>
    <property type="evidence" value="ECO:0007669"/>
    <property type="project" value="UniProtKB-SubCell"/>
</dbReference>
<keyword evidence="3" id="KW-1003">Cell membrane</keyword>
<gene>
    <name evidence="14" type="ordered locus">MTR_3g452750</name>
</gene>
<keyword evidence="4" id="KW-0433">Leucine-rich repeat</keyword>
<comment type="similarity">
    <text evidence="2">Belongs to the RLP family.</text>
</comment>
<dbReference type="AlphaFoldDB" id="A0A072UWI0"/>